<dbReference type="EMBL" id="FQZE01000013">
    <property type="protein sequence ID" value="SHJ20217.1"/>
    <property type="molecule type" value="Genomic_DNA"/>
</dbReference>
<dbReference type="AlphaFoldDB" id="A0A1M6HDE6"/>
<keyword evidence="1" id="KW-0732">Signal</keyword>
<evidence type="ECO:0008006" key="4">
    <source>
        <dbReference type="Google" id="ProtNLM"/>
    </source>
</evidence>
<evidence type="ECO:0000313" key="3">
    <source>
        <dbReference type="Proteomes" id="UP000184050"/>
    </source>
</evidence>
<feature type="chain" id="PRO_5012500272" description="Por secretion system C-terminal sorting domain-containing protein" evidence="1">
    <location>
        <begin position="23"/>
        <end position="197"/>
    </location>
</feature>
<proteinExistence type="predicted"/>
<gene>
    <name evidence="2" type="ORF">SAMN05444280_11347</name>
</gene>
<name>A0A1M6HDE6_9BACT</name>
<keyword evidence="3" id="KW-1185">Reference proteome</keyword>
<protein>
    <recommendedName>
        <fullName evidence="4">Por secretion system C-terminal sorting domain-containing protein</fullName>
    </recommendedName>
</protein>
<reference evidence="2 3" key="1">
    <citation type="submission" date="2016-11" db="EMBL/GenBank/DDBJ databases">
        <authorList>
            <person name="Jaros S."/>
            <person name="Januszkiewicz K."/>
            <person name="Wedrychowicz H."/>
        </authorList>
    </citation>
    <scope>NUCLEOTIDE SEQUENCE [LARGE SCALE GENOMIC DNA]</scope>
    <source>
        <strain evidence="2 3">DSM 27063</strain>
    </source>
</reference>
<dbReference type="Proteomes" id="UP000184050">
    <property type="component" value="Unassembled WGS sequence"/>
</dbReference>
<accession>A0A1M6HDE6</accession>
<organism evidence="2 3">
    <name type="scientific">Tangfeifania diversioriginum</name>
    <dbReference type="NCBI Taxonomy" id="1168035"/>
    <lineage>
        <taxon>Bacteria</taxon>
        <taxon>Pseudomonadati</taxon>
        <taxon>Bacteroidota</taxon>
        <taxon>Bacteroidia</taxon>
        <taxon>Marinilabiliales</taxon>
        <taxon>Prolixibacteraceae</taxon>
        <taxon>Tangfeifania</taxon>
    </lineage>
</organism>
<feature type="signal peptide" evidence="1">
    <location>
        <begin position="1"/>
        <end position="22"/>
    </location>
</feature>
<evidence type="ECO:0000313" key="2">
    <source>
        <dbReference type="EMBL" id="SHJ20217.1"/>
    </source>
</evidence>
<sequence>MKTMKTTLLVTIFAFIASAVFASGNLKVNIEQSSPEEAIVEASNVEAKFFEVEIMDEYGDRFYSKKTDDKSFTYKRKYDLSTLEDGTYFMTVEHGDEKYLKEFTVHSGDIQVVNQRKVVDPHFKVEGDMVKLSYLNFPNDNMSIAVYDEGKLLHEEEIETQFTVHKALDLSELRPGNYKVVFASGFDIFEYDVALKQ</sequence>
<evidence type="ECO:0000256" key="1">
    <source>
        <dbReference type="SAM" id="SignalP"/>
    </source>
</evidence>
<dbReference type="STRING" id="1168035.SAMN05444280_11347"/>